<evidence type="ECO:0000313" key="2">
    <source>
        <dbReference type="EMBL" id="TPV36006.1"/>
    </source>
</evidence>
<keyword evidence="3" id="KW-1185">Reference proteome</keyword>
<comment type="caution">
    <text evidence="2">The sequence shown here is derived from an EMBL/GenBank/DDBJ whole genome shotgun (WGS) entry which is preliminary data.</text>
</comment>
<dbReference type="InterPro" id="IPR030395">
    <property type="entry name" value="GP_PDE_dom"/>
</dbReference>
<dbReference type="InterPro" id="IPR017946">
    <property type="entry name" value="PLC-like_Pdiesterase_TIM-brl"/>
</dbReference>
<dbReference type="GO" id="GO:0008081">
    <property type="term" value="F:phosphoric diester hydrolase activity"/>
    <property type="evidence" value="ECO:0007669"/>
    <property type="project" value="InterPro"/>
</dbReference>
<accession>A0A506PQ66</accession>
<organism evidence="2 3">
    <name type="scientific">Paucihalobacter ruber</name>
    <dbReference type="NCBI Taxonomy" id="2567861"/>
    <lineage>
        <taxon>Bacteria</taxon>
        <taxon>Pseudomonadati</taxon>
        <taxon>Bacteroidota</taxon>
        <taxon>Flavobacteriia</taxon>
        <taxon>Flavobacteriales</taxon>
        <taxon>Flavobacteriaceae</taxon>
        <taxon>Paucihalobacter</taxon>
    </lineage>
</organism>
<dbReference type="Pfam" id="PF03009">
    <property type="entry name" value="GDPD"/>
    <property type="match status" value="1"/>
</dbReference>
<dbReference type="SUPFAM" id="SSF51695">
    <property type="entry name" value="PLC-like phosphodiesterases"/>
    <property type="match status" value="1"/>
</dbReference>
<dbReference type="EMBL" id="VHIQ01000001">
    <property type="protein sequence ID" value="TPV36006.1"/>
    <property type="molecule type" value="Genomic_DNA"/>
</dbReference>
<dbReference type="PROSITE" id="PS51704">
    <property type="entry name" value="GP_PDE"/>
    <property type="match status" value="1"/>
</dbReference>
<name>A0A506PQ66_9FLAO</name>
<evidence type="ECO:0000259" key="1">
    <source>
        <dbReference type="PROSITE" id="PS51704"/>
    </source>
</evidence>
<dbReference type="Proteomes" id="UP000317332">
    <property type="component" value="Unassembled WGS sequence"/>
</dbReference>
<evidence type="ECO:0000313" key="3">
    <source>
        <dbReference type="Proteomes" id="UP000317332"/>
    </source>
</evidence>
<sequence length="275" mass="31289">MSCQSKSTIEVQGHRGCRGLLPENSLEGFIHAVDLGVHTLELDLAVSKDGIVVVSHEPYMNPLICLRPDGSEILESQSKQFNIYRLTFNEIKQFDCGSKWHPNFPDQKLQTAYKPSLEQVFKAIESKNQKIKYNIEIKAQPDYDGIFTPKPAEFVRLVLEQINKNNVFERTNLQSFDLRILEEVKRQAPTMPVAVLVDGNESIIEKSSALSFTPEIISPYFQLLNQSLVRELQSEGFQVIPWTVNKVEDMQQMIDFGVDAIITDYPDKLLALLSE</sequence>
<dbReference type="OrthoDB" id="384721at2"/>
<dbReference type="Gene3D" id="3.20.20.190">
    <property type="entry name" value="Phosphatidylinositol (PI) phosphodiesterase"/>
    <property type="match status" value="1"/>
</dbReference>
<dbReference type="CDD" id="cd08567">
    <property type="entry name" value="GDPD_SpGDE_like"/>
    <property type="match status" value="1"/>
</dbReference>
<gene>
    <name evidence="2" type="ORF">FJ651_01075</name>
</gene>
<dbReference type="AlphaFoldDB" id="A0A506PQ66"/>
<dbReference type="PANTHER" id="PTHR46211">
    <property type="entry name" value="GLYCEROPHOSPHORYL DIESTER PHOSPHODIESTERASE"/>
    <property type="match status" value="1"/>
</dbReference>
<feature type="domain" description="GP-PDE" evidence="1">
    <location>
        <begin position="9"/>
        <end position="273"/>
    </location>
</feature>
<reference evidence="2 3" key="1">
    <citation type="submission" date="2019-06" db="EMBL/GenBank/DDBJ databases">
        <title>Flavobacteriaceae Paucihalobacterium erythroidium CWB-1, complete genome.</title>
        <authorList>
            <person name="Wu S."/>
        </authorList>
    </citation>
    <scope>NUCLEOTIDE SEQUENCE [LARGE SCALE GENOMIC DNA]</scope>
    <source>
        <strain evidence="2 3">CWB-1</strain>
    </source>
</reference>
<dbReference type="RefSeq" id="WP_140989015.1">
    <property type="nucleotide sequence ID" value="NZ_VHIQ01000001.1"/>
</dbReference>
<dbReference type="PANTHER" id="PTHR46211:SF14">
    <property type="entry name" value="GLYCEROPHOSPHODIESTER PHOSPHODIESTERASE"/>
    <property type="match status" value="1"/>
</dbReference>
<proteinExistence type="predicted"/>
<protein>
    <submittedName>
        <fullName evidence="2">Glycerophosphodiester phosphodiesterase</fullName>
    </submittedName>
</protein>
<dbReference type="GO" id="GO:0006629">
    <property type="term" value="P:lipid metabolic process"/>
    <property type="evidence" value="ECO:0007669"/>
    <property type="project" value="InterPro"/>
</dbReference>